<dbReference type="InterPro" id="IPR008040">
    <property type="entry name" value="Hydant_A_N"/>
</dbReference>
<proteinExistence type="predicted"/>
<dbReference type="PANTHER" id="PTHR11365">
    <property type="entry name" value="5-OXOPROLINASE RELATED"/>
    <property type="match status" value="1"/>
</dbReference>
<name>A0ABW8REQ1_9BACI</name>
<dbReference type="Pfam" id="PF01968">
    <property type="entry name" value="Hydantoinase_A"/>
    <property type="match status" value="1"/>
</dbReference>
<evidence type="ECO:0000259" key="1">
    <source>
        <dbReference type="Pfam" id="PF01968"/>
    </source>
</evidence>
<reference evidence="3 4" key="1">
    <citation type="submission" date="2024-11" db="EMBL/GenBank/DDBJ databases">
        <authorList>
            <person name="Lucas J.A."/>
        </authorList>
    </citation>
    <scope>NUCLEOTIDE SEQUENCE [LARGE SCALE GENOMIC DNA]</scope>
    <source>
        <strain evidence="3 4">Z 5.4</strain>
    </source>
</reference>
<evidence type="ECO:0000313" key="4">
    <source>
        <dbReference type="Proteomes" id="UP001623041"/>
    </source>
</evidence>
<accession>A0ABW8REQ1</accession>
<dbReference type="Gene3D" id="3.30.420.40">
    <property type="match status" value="1"/>
</dbReference>
<feature type="domain" description="Hydantoinase A/oxoprolinase" evidence="1">
    <location>
        <begin position="190"/>
        <end position="357"/>
    </location>
</feature>
<protein>
    <submittedName>
        <fullName evidence="3">Hydantoinase/oxoprolinase N-terminal domain-containing protein</fullName>
    </submittedName>
</protein>
<dbReference type="RefSeq" id="WP_406580533.1">
    <property type="nucleotide sequence ID" value="NZ_JBJHQH010000006.1"/>
</dbReference>
<comment type="caution">
    <text evidence="3">The sequence shown here is derived from an EMBL/GenBank/DDBJ whole genome shotgun (WGS) entry which is preliminary data.</text>
</comment>
<evidence type="ECO:0000313" key="3">
    <source>
        <dbReference type="EMBL" id="MFK9091922.1"/>
    </source>
</evidence>
<evidence type="ECO:0000259" key="2">
    <source>
        <dbReference type="Pfam" id="PF05378"/>
    </source>
</evidence>
<sequence length="517" mass="56361">MKIGIDIGGTTTHAVLVTSDGRILQASQHITTPDLLTGVKGAVQTLFERTSICPAEVKGIFIGTTELINAIFEGRVMSRTALIRIGTQPTKIKPALTFPETLRSSLKKVWFVKSSNHYNHATLETNIHGGLVSILQQIEAHAIEAVSIVGTYSPLYEEEELWVKEAIKKRFPNIAITVSHRLGSIGYIERENAAILNALFSKLIRSLLAELSTCFSGLAFTCPFWLTKSDGSLMTVQEAMDFPVLTIFSGVANSLKGAAILTSYKDLLAVDIGGSKIYAGRVRNEQLREVNSSTNLAGIDTSLAMPEFISLPFGGGSIPNIEDGQVRFLPHHSNDIAIEGLSWGGSSWTVSDCFLKLFPEAFYDEKIDPARLADLSNNNCELVVSHVMGQLKLALDQLQESEEELPVVLVGGGSPLFGQELFGQYNQVMNPAGYPISSAIGACFAPVSEVVDKVYWLHNRSKEEILDEAVAACKKAVLKKGASPESIHISYVEEYPFAYLRGEILRVRTRAMGALIL</sequence>
<dbReference type="Proteomes" id="UP001623041">
    <property type="component" value="Unassembled WGS sequence"/>
</dbReference>
<organism evidence="3 4">
    <name type="scientific">Bacillus salipaludis</name>
    <dbReference type="NCBI Taxonomy" id="2547811"/>
    <lineage>
        <taxon>Bacteria</taxon>
        <taxon>Bacillati</taxon>
        <taxon>Bacillota</taxon>
        <taxon>Bacilli</taxon>
        <taxon>Bacillales</taxon>
        <taxon>Bacillaceae</taxon>
        <taxon>Bacillus</taxon>
    </lineage>
</organism>
<dbReference type="InterPro" id="IPR002821">
    <property type="entry name" value="Hydantoinase_A"/>
</dbReference>
<dbReference type="Pfam" id="PF05378">
    <property type="entry name" value="Hydant_A_N"/>
    <property type="match status" value="1"/>
</dbReference>
<dbReference type="InterPro" id="IPR045079">
    <property type="entry name" value="Oxoprolinase-like"/>
</dbReference>
<dbReference type="EMBL" id="JBJHQH010000006">
    <property type="protein sequence ID" value="MFK9091922.1"/>
    <property type="molecule type" value="Genomic_DNA"/>
</dbReference>
<gene>
    <name evidence="3" type="ORF">ACJEBI_10565</name>
</gene>
<feature type="domain" description="Hydantoinase/oxoprolinase N-terminal" evidence="2">
    <location>
        <begin position="2"/>
        <end position="169"/>
    </location>
</feature>
<dbReference type="InterPro" id="IPR043129">
    <property type="entry name" value="ATPase_NBD"/>
</dbReference>
<dbReference type="SUPFAM" id="SSF53067">
    <property type="entry name" value="Actin-like ATPase domain"/>
    <property type="match status" value="1"/>
</dbReference>
<keyword evidence="4" id="KW-1185">Reference proteome</keyword>